<dbReference type="PANTHER" id="PTHR46599">
    <property type="entry name" value="PIGGYBAC TRANSPOSABLE ELEMENT-DERIVED PROTEIN 4"/>
    <property type="match status" value="1"/>
</dbReference>
<evidence type="ECO:0000256" key="1">
    <source>
        <dbReference type="SAM" id="Phobius"/>
    </source>
</evidence>
<proteinExistence type="predicted"/>
<dbReference type="VEuPathDB" id="FungiDB:PC110_g14090"/>
<comment type="caution">
    <text evidence="2">The sequence shown here is derived from an EMBL/GenBank/DDBJ whole genome shotgun (WGS) entry which is preliminary data.</text>
</comment>
<reference evidence="2 3" key="1">
    <citation type="submission" date="2018-01" db="EMBL/GenBank/DDBJ databases">
        <title>Draft genome of the strawberry crown rot pathogen Phytophthora cactorum.</title>
        <authorList>
            <person name="Armitage A.D."/>
            <person name="Lysoe E."/>
            <person name="Nellist C.F."/>
            <person name="Harrison R.J."/>
            <person name="Brurberg M.B."/>
        </authorList>
    </citation>
    <scope>NUCLEOTIDE SEQUENCE [LARGE SCALE GENOMIC DNA]</scope>
    <source>
        <strain evidence="2 3">10300</strain>
    </source>
</reference>
<dbReference type="OrthoDB" id="93492at2759"/>
<keyword evidence="1" id="KW-1133">Transmembrane helix</keyword>
<name>A0A329RYA4_9STRA</name>
<evidence type="ECO:0008006" key="4">
    <source>
        <dbReference type="Google" id="ProtNLM"/>
    </source>
</evidence>
<evidence type="ECO:0000313" key="3">
    <source>
        <dbReference type="Proteomes" id="UP000251314"/>
    </source>
</evidence>
<evidence type="ECO:0000313" key="2">
    <source>
        <dbReference type="EMBL" id="RAW29541.1"/>
    </source>
</evidence>
<dbReference type="EMBL" id="MJFZ01000421">
    <property type="protein sequence ID" value="RAW29541.1"/>
    <property type="molecule type" value="Genomic_DNA"/>
</dbReference>
<keyword evidence="1" id="KW-0812">Transmembrane</keyword>
<sequence>MTEDTIHRNIKGVGSTTVTCPTLASDYQHWMGGVDVHDQLRSSPTRSRRRFGFKSIISRSSCFRGFLDLALVIAYITYKQTCLIKRRVPKDRGNWYLTLHKQFLQLKADDFVEAVAPTPSPATRSRKRRRLDGHIHTLFDDWVTVSGVQKRRQRSCKTQSASSVQRHVESTLAWPRPATKYGMRTSTAGRQSRSLDKRVVLRRSGKVGSLNPTRCEILHNLDSGDQVAGVRLDGGEAEETEATV</sequence>
<accession>A0A329RYA4</accession>
<organism evidence="2 3">
    <name type="scientific">Phytophthora cactorum</name>
    <dbReference type="NCBI Taxonomy" id="29920"/>
    <lineage>
        <taxon>Eukaryota</taxon>
        <taxon>Sar</taxon>
        <taxon>Stramenopiles</taxon>
        <taxon>Oomycota</taxon>
        <taxon>Peronosporomycetes</taxon>
        <taxon>Peronosporales</taxon>
        <taxon>Peronosporaceae</taxon>
        <taxon>Phytophthora</taxon>
    </lineage>
</organism>
<dbReference type="AlphaFoldDB" id="A0A329RYA4"/>
<dbReference type="PANTHER" id="PTHR46599:SF3">
    <property type="entry name" value="PIGGYBAC TRANSPOSABLE ELEMENT-DERIVED PROTEIN 4"/>
    <property type="match status" value="1"/>
</dbReference>
<gene>
    <name evidence="2" type="ORF">PC110_g14090</name>
</gene>
<dbReference type="Proteomes" id="UP000251314">
    <property type="component" value="Unassembled WGS sequence"/>
</dbReference>
<protein>
    <recommendedName>
        <fullName evidence="4">PiggyBac transposable element-derived protein domain-containing protein</fullName>
    </recommendedName>
</protein>
<keyword evidence="3" id="KW-1185">Reference proteome</keyword>
<feature type="transmembrane region" description="Helical" evidence="1">
    <location>
        <begin position="56"/>
        <end position="78"/>
    </location>
</feature>
<keyword evidence="1" id="KW-0472">Membrane</keyword>